<evidence type="ECO:0000313" key="2">
    <source>
        <dbReference type="Proteomes" id="UP000007129"/>
    </source>
</evidence>
<name>K2RCK7_MACPH</name>
<protein>
    <submittedName>
        <fullName evidence="1">Uncharacterized protein</fullName>
    </submittedName>
</protein>
<reference evidence="1 2" key="1">
    <citation type="journal article" date="2012" name="BMC Genomics">
        <title>Tools to kill: Genome of one of the most destructive plant pathogenic fungi Macrophomina phaseolina.</title>
        <authorList>
            <person name="Islam M.S."/>
            <person name="Haque M.S."/>
            <person name="Islam M.M."/>
            <person name="Emdad E.M."/>
            <person name="Halim A."/>
            <person name="Hossen Q.M.M."/>
            <person name="Hossain M.Z."/>
            <person name="Ahmed B."/>
            <person name="Rahim S."/>
            <person name="Rahman M.S."/>
            <person name="Alam M.M."/>
            <person name="Hou S."/>
            <person name="Wan X."/>
            <person name="Saito J.A."/>
            <person name="Alam M."/>
        </authorList>
    </citation>
    <scope>NUCLEOTIDE SEQUENCE [LARGE SCALE GENOMIC DNA]</scope>
    <source>
        <strain evidence="1 2">MS6</strain>
    </source>
</reference>
<dbReference type="AlphaFoldDB" id="K2RCK7"/>
<dbReference type="VEuPathDB" id="FungiDB:MPH_02388"/>
<organism evidence="1 2">
    <name type="scientific">Macrophomina phaseolina (strain MS6)</name>
    <name type="common">Charcoal rot fungus</name>
    <dbReference type="NCBI Taxonomy" id="1126212"/>
    <lineage>
        <taxon>Eukaryota</taxon>
        <taxon>Fungi</taxon>
        <taxon>Dikarya</taxon>
        <taxon>Ascomycota</taxon>
        <taxon>Pezizomycotina</taxon>
        <taxon>Dothideomycetes</taxon>
        <taxon>Dothideomycetes incertae sedis</taxon>
        <taxon>Botryosphaeriales</taxon>
        <taxon>Botryosphaeriaceae</taxon>
        <taxon>Macrophomina</taxon>
    </lineage>
</organism>
<dbReference type="HOGENOM" id="CLU_1740881_0_0_1"/>
<gene>
    <name evidence="1" type="ORF">MPH_02388</name>
</gene>
<dbReference type="InParanoid" id="K2RCK7"/>
<evidence type="ECO:0000313" key="1">
    <source>
        <dbReference type="EMBL" id="EKG20271.1"/>
    </source>
</evidence>
<dbReference type="EMBL" id="AHHD01000090">
    <property type="protein sequence ID" value="EKG20271.1"/>
    <property type="molecule type" value="Genomic_DNA"/>
</dbReference>
<comment type="caution">
    <text evidence="1">The sequence shown here is derived from an EMBL/GenBank/DDBJ whole genome shotgun (WGS) entry which is preliminary data.</text>
</comment>
<accession>K2RCK7</accession>
<proteinExistence type="predicted"/>
<dbReference type="Proteomes" id="UP000007129">
    <property type="component" value="Unassembled WGS sequence"/>
</dbReference>
<sequence>MASGRKDLASNSLRSPYRFRSTKAFHTWQKREKGEDTHKALPSSVMFPHPHARHFPSFTSIPQRFTREKGFGQIVLSKPKYRVGGVIVRKEAGAQLLHFLEHGLKQHNNMPTTIRFGCRLPKRRRMYVVPNLGVRLITTTFHLRISHDKH</sequence>